<dbReference type="PROSITE" id="PS00880">
    <property type="entry name" value="ACB_1"/>
    <property type="match status" value="1"/>
</dbReference>
<evidence type="ECO:0000313" key="4">
    <source>
        <dbReference type="EMBL" id="KAK5645325.1"/>
    </source>
</evidence>
<feature type="domain" description="ACB" evidence="3">
    <location>
        <begin position="3"/>
        <end position="88"/>
    </location>
</feature>
<dbReference type="GO" id="GO:0006631">
    <property type="term" value="P:fatty acid metabolic process"/>
    <property type="evidence" value="ECO:0007669"/>
    <property type="project" value="TreeGrafter"/>
</dbReference>
<dbReference type="InterPro" id="IPR014352">
    <property type="entry name" value="FERM/acyl-CoA-bd_prot_sf"/>
</dbReference>
<dbReference type="SUPFAM" id="SSF47027">
    <property type="entry name" value="Acyl-CoA binding protein"/>
    <property type="match status" value="1"/>
</dbReference>
<dbReference type="PRINTS" id="PR00689">
    <property type="entry name" value="ACOABINDINGP"/>
</dbReference>
<keyword evidence="2" id="KW-0446">Lipid-binding</keyword>
<dbReference type="InterPro" id="IPR022408">
    <property type="entry name" value="Acyl-CoA-binding_prot_CS"/>
</dbReference>
<dbReference type="InterPro" id="IPR000582">
    <property type="entry name" value="Acyl-CoA-binding_protein"/>
</dbReference>
<gene>
    <name evidence="4" type="ORF">RI129_006625</name>
</gene>
<protein>
    <recommendedName>
        <fullName evidence="3">ACB domain-containing protein</fullName>
    </recommendedName>
</protein>
<dbReference type="GO" id="GO:0000062">
    <property type="term" value="F:fatty-acyl-CoA binding"/>
    <property type="evidence" value="ECO:0007669"/>
    <property type="project" value="InterPro"/>
</dbReference>
<evidence type="ECO:0000256" key="2">
    <source>
        <dbReference type="ARBA" id="ARBA00023121"/>
    </source>
</evidence>
<dbReference type="Proteomes" id="UP001329430">
    <property type="component" value="Chromosome 4"/>
</dbReference>
<accession>A0AAN7VB34</accession>
<evidence type="ECO:0000259" key="3">
    <source>
        <dbReference type="PROSITE" id="PS51228"/>
    </source>
</evidence>
<dbReference type="PANTHER" id="PTHR23310">
    <property type="entry name" value="ACYL-COA-BINDING PROTEIN, ACBP"/>
    <property type="match status" value="1"/>
</dbReference>
<dbReference type="CDD" id="cd00435">
    <property type="entry name" value="ACBP"/>
    <property type="match status" value="1"/>
</dbReference>
<dbReference type="GO" id="GO:0019915">
    <property type="term" value="P:lipid storage"/>
    <property type="evidence" value="ECO:0007669"/>
    <property type="project" value="UniProtKB-ARBA"/>
</dbReference>
<dbReference type="InterPro" id="IPR035984">
    <property type="entry name" value="Acyl-CoA-binding_sf"/>
</dbReference>
<dbReference type="AlphaFoldDB" id="A0AAN7VB34"/>
<dbReference type="Pfam" id="PF00887">
    <property type="entry name" value="ACBP"/>
    <property type="match status" value="1"/>
</dbReference>
<sequence>MGLDEDFQKAAEDVKKLKASPTNEDLLEIYALFKQATVGDNNTDRPGMLDLKGKAKWDAWTGKKGVSQDDAKTQYIAKVKSLIDKIGMN</sequence>
<dbReference type="Gene3D" id="1.20.80.10">
    <property type="match status" value="1"/>
</dbReference>
<organism evidence="4 5">
    <name type="scientific">Pyrocoelia pectoralis</name>
    <dbReference type="NCBI Taxonomy" id="417401"/>
    <lineage>
        <taxon>Eukaryota</taxon>
        <taxon>Metazoa</taxon>
        <taxon>Ecdysozoa</taxon>
        <taxon>Arthropoda</taxon>
        <taxon>Hexapoda</taxon>
        <taxon>Insecta</taxon>
        <taxon>Pterygota</taxon>
        <taxon>Neoptera</taxon>
        <taxon>Endopterygota</taxon>
        <taxon>Coleoptera</taxon>
        <taxon>Polyphaga</taxon>
        <taxon>Elateriformia</taxon>
        <taxon>Elateroidea</taxon>
        <taxon>Lampyridae</taxon>
        <taxon>Lampyrinae</taxon>
        <taxon>Pyrocoelia</taxon>
    </lineage>
</organism>
<comment type="similarity">
    <text evidence="1">Belongs to the ACBP family.</text>
</comment>
<dbReference type="PANTHER" id="PTHR23310:SF62">
    <property type="entry name" value="ACYL-COA BINDING PROTEIN 1, ISOFORM A"/>
    <property type="match status" value="1"/>
</dbReference>
<evidence type="ECO:0000313" key="5">
    <source>
        <dbReference type="Proteomes" id="UP001329430"/>
    </source>
</evidence>
<evidence type="ECO:0000256" key="1">
    <source>
        <dbReference type="ARBA" id="ARBA00005567"/>
    </source>
</evidence>
<dbReference type="PROSITE" id="PS51228">
    <property type="entry name" value="ACB_2"/>
    <property type="match status" value="1"/>
</dbReference>
<dbReference type="FunFam" id="1.20.80.10:FF:000010">
    <property type="entry name" value="Acyl-CoA-binding domain-containing protein 5"/>
    <property type="match status" value="1"/>
</dbReference>
<keyword evidence="5" id="KW-1185">Reference proteome</keyword>
<dbReference type="EMBL" id="JAVRBK010000004">
    <property type="protein sequence ID" value="KAK5645325.1"/>
    <property type="molecule type" value="Genomic_DNA"/>
</dbReference>
<comment type="caution">
    <text evidence="4">The sequence shown here is derived from an EMBL/GenBank/DDBJ whole genome shotgun (WGS) entry which is preliminary data.</text>
</comment>
<proteinExistence type="inferred from homology"/>
<name>A0AAN7VB34_9COLE</name>
<reference evidence="4 5" key="1">
    <citation type="journal article" date="2024" name="Insects">
        <title>An Improved Chromosome-Level Genome Assembly of the Firefly Pyrocoelia pectoralis.</title>
        <authorList>
            <person name="Fu X."/>
            <person name="Meyer-Rochow V.B."/>
            <person name="Ballantyne L."/>
            <person name="Zhu X."/>
        </authorList>
    </citation>
    <scope>NUCLEOTIDE SEQUENCE [LARGE SCALE GENOMIC DNA]</scope>
    <source>
        <strain evidence="4">XCY_ONT2</strain>
    </source>
</reference>